<comment type="caution">
    <text evidence="1">The sequence shown here is derived from an EMBL/GenBank/DDBJ whole genome shotgun (WGS) entry which is preliminary data.</text>
</comment>
<dbReference type="EMBL" id="JBHTOD010000003">
    <property type="protein sequence ID" value="MFD1454876.1"/>
    <property type="molecule type" value="Genomic_DNA"/>
</dbReference>
<evidence type="ECO:0000313" key="1">
    <source>
        <dbReference type="EMBL" id="MFD1454876.1"/>
    </source>
</evidence>
<protein>
    <recommendedName>
        <fullName evidence="3">XRE family transcriptional regulator</fullName>
    </recommendedName>
</protein>
<organism evidence="1 2">
    <name type="scientific">Levilactobacillus lanxiensis</name>
    <dbReference type="NCBI Taxonomy" id="2799568"/>
    <lineage>
        <taxon>Bacteria</taxon>
        <taxon>Bacillati</taxon>
        <taxon>Bacillota</taxon>
        <taxon>Bacilli</taxon>
        <taxon>Lactobacillales</taxon>
        <taxon>Lactobacillaceae</taxon>
        <taxon>Levilactobacillus</taxon>
    </lineage>
</organism>
<proteinExistence type="predicted"/>
<gene>
    <name evidence="1" type="ORF">ACFQ44_04135</name>
</gene>
<evidence type="ECO:0008006" key="3">
    <source>
        <dbReference type="Google" id="ProtNLM"/>
    </source>
</evidence>
<keyword evidence="2" id="KW-1185">Reference proteome</keyword>
<accession>A0ABW4D2Q7</accession>
<evidence type="ECO:0000313" key="2">
    <source>
        <dbReference type="Proteomes" id="UP001597189"/>
    </source>
</evidence>
<dbReference type="RefSeq" id="WP_203644301.1">
    <property type="nucleotide sequence ID" value="NZ_BOLN01000003.1"/>
</dbReference>
<sequence length="239" mass="27894">MKIENEIITNHLREILDEKHIPLKYFVKQAVIYGLSRATVYKVAAHRHCKMSEEVSHGLVELLNVPHDTLITWSQNMDTYFDDDLRGFTPKNLEILSKEMAEAGISLHYQVYSRNDSMNVTTRYAQNHRMFLDGNFRICTDGLPELWLTGFDVFNNRIDTTATELKSFHSQLLKRVIKFAEKVGMYKVVYTVFQDDDSRYRCISTGQNLQICKELGFKVNTRHGASDFQRNFEKILIKN</sequence>
<dbReference type="Proteomes" id="UP001597189">
    <property type="component" value="Unassembled WGS sequence"/>
</dbReference>
<name>A0ABW4D2Q7_9LACO</name>
<reference evidence="2" key="1">
    <citation type="journal article" date="2019" name="Int. J. Syst. Evol. Microbiol.">
        <title>The Global Catalogue of Microorganisms (GCM) 10K type strain sequencing project: providing services to taxonomists for standard genome sequencing and annotation.</title>
        <authorList>
            <consortium name="The Broad Institute Genomics Platform"/>
            <consortium name="The Broad Institute Genome Sequencing Center for Infectious Disease"/>
            <person name="Wu L."/>
            <person name="Ma J."/>
        </authorList>
    </citation>
    <scope>NUCLEOTIDE SEQUENCE [LARGE SCALE GENOMIC DNA]</scope>
    <source>
        <strain evidence="2">CCM 8979</strain>
    </source>
</reference>